<dbReference type="InterPro" id="IPR007110">
    <property type="entry name" value="Ig-like_dom"/>
</dbReference>
<dbReference type="CDD" id="cd00063">
    <property type="entry name" value="FN3"/>
    <property type="match status" value="1"/>
</dbReference>
<feature type="transmembrane region" description="Helical" evidence="2">
    <location>
        <begin position="342"/>
        <end position="365"/>
    </location>
</feature>
<keyword evidence="3" id="KW-0675">Receptor</keyword>
<evidence type="ECO:0000256" key="2">
    <source>
        <dbReference type="SAM" id="Phobius"/>
    </source>
</evidence>
<protein>
    <submittedName>
        <fullName evidence="3">Receptor-type tyrosine- phosphatase F</fullName>
    </submittedName>
</protein>
<dbReference type="EMBL" id="CACRXK020004819">
    <property type="protein sequence ID" value="CAB4004152.1"/>
    <property type="molecule type" value="Genomic_DNA"/>
</dbReference>
<feature type="compositionally biased region" description="Basic and acidic residues" evidence="1">
    <location>
        <begin position="14"/>
        <end position="23"/>
    </location>
</feature>
<feature type="compositionally biased region" description="Basic and acidic residues" evidence="1">
    <location>
        <begin position="377"/>
        <end position="395"/>
    </location>
</feature>
<feature type="compositionally biased region" description="Basic and acidic residues" evidence="1">
    <location>
        <begin position="46"/>
        <end position="56"/>
    </location>
</feature>
<evidence type="ECO:0000256" key="1">
    <source>
        <dbReference type="SAM" id="MobiDB-lite"/>
    </source>
</evidence>
<feature type="region of interest" description="Disordered" evidence="1">
    <location>
        <begin position="177"/>
        <end position="204"/>
    </location>
</feature>
<feature type="compositionally biased region" description="Acidic residues" evidence="1">
    <location>
        <begin position="396"/>
        <end position="408"/>
    </location>
</feature>
<feature type="region of interest" description="Disordered" evidence="1">
    <location>
        <begin position="374"/>
        <end position="427"/>
    </location>
</feature>
<dbReference type="PANTHER" id="PTHR46957:SF3">
    <property type="entry name" value="CYTOKINE RECEPTOR"/>
    <property type="match status" value="1"/>
</dbReference>
<sequence length="449" mass="50238">MVGSTWSAVEESETVVREKKKAPEGPPLNVKVTAESSSSLSVTWEPPEKDKKNEQTAKEKMLVIASLNASTKYYVRVLASTKVGPGPYSESKGKFTNGKQPQVSTNETEYTLTFPLQIPSRNFTHFYVVALKLKDGQKVQSPASYENNELVTYAETEKSSDPKPYIAAVLTSKDENMFTLGDGRNTSNPTSRRRRSTSSGYYNGPLEPGTSYSIFQRIFINDKSEYYSTDWSPASKTVGDVLVPGGPRVLTNMSSGETKAKESDLVNLLCSAQGELPITFTWEKDQKSLESFMETEKPHRSSLLAVTVKDQTSFGKYISHIQDQFQSTIHTISIQKDTGEKYLAGIIVLAILLVISFVIIAYFIYQNRRLKSLKASPENKSKDRNNSEEIDKNPDNDDANYEDMENEESTYTALKKPGPGEEENDSHLYAHLHEVHTDTDYVNQKQTGF</sequence>
<dbReference type="InterPro" id="IPR013783">
    <property type="entry name" value="Ig-like_fold"/>
</dbReference>
<keyword evidence="4" id="KW-1185">Reference proteome</keyword>
<dbReference type="AlphaFoldDB" id="A0A6S7IDS6"/>
<dbReference type="InterPro" id="IPR036116">
    <property type="entry name" value="FN3_sf"/>
</dbReference>
<evidence type="ECO:0000313" key="3">
    <source>
        <dbReference type="EMBL" id="CAB4004152.1"/>
    </source>
</evidence>
<dbReference type="SUPFAM" id="SSF48726">
    <property type="entry name" value="Immunoglobulin"/>
    <property type="match status" value="1"/>
</dbReference>
<accession>A0A6S7IDS6</accession>
<dbReference type="OrthoDB" id="5981886at2759"/>
<dbReference type="InterPro" id="IPR036179">
    <property type="entry name" value="Ig-like_dom_sf"/>
</dbReference>
<dbReference type="Gene3D" id="2.60.40.10">
    <property type="entry name" value="Immunoglobulins"/>
    <property type="match status" value="3"/>
</dbReference>
<organism evidence="3 4">
    <name type="scientific">Paramuricea clavata</name>
    <name type="common">Red gorgonian</name>
    <name type="synonym">Violescent sea-whip</name>
    <dbReference type="NCBI Taxonomy" id="317549"/>
    <lineage>
        <taxon>Eukaryota</taxon>
        <taxon>Metazoa</taxon>
        <taxon>Cnidaria</taxon>
        <taxon>Anthozoa</taxon>
        <taxon>Octocorallia</taxon>
        <taxon>Malacalcyonacea</taxon>
        <taxon>Plexauridae</taxon>
        <taxon>Paramuricea</taxon>
    </lineage>
</organism>
<keyword evidence="2" id="KW-1133">Transmembrane helix</keyword>
<dbReference type="SUPFAM" id="SSF49265">
    <property type="entry name" value="Fibronectin type III"/>
    <property type="match status" value="1"/>
</dbReference>
<evidence type="ECO:0000313" key="4">
    <source>
        <dbReference type="Proteomes" id="UP001152795"/>
    </source>
</evidence>
<dbReference type="InterPro" id="IPR050713">
    <property type="entry name" value="RTP_Phos/Ushers"/>
</dbReference>
<dbReference type="GO" id="GO:0016020">
    <property type="term" value="C:membrane"/>
    <property type="evidence" value="ECO:0007669"/>
    <property type="project" value="UniProtKB-SubCell"/>
</dbReference>
<feature type="region of interest" description="Disordered" evidence="1">
    <location>
        <begin position="1"/>
        <end position="56"/>
    </location>
</feature>
<proteinExistence type="predicted"/>
<dbReference type="PANTHER" id="PTHR46957">
    <property type="entry name" value="CYTOKINE RECEPTOR"/>
    <property type="match status" value="1"/>
</dbReference>
<keyword evidence="2" id="KW-0812">Transmembrane</keyword>
<dbReference type="PROSITE" id="PS50835">
    <property type="entry name" value="IG_LIKE"/>
    <property type="match status" value="1"/>
</dbReference>
<dbReference type="SMART" id="SM00060">
    <property type="entry name" value="FN3"/>
    <property type="match status" value="1"/>
</dbReference>
<gene>
    <name evidence="3" type="ORF">PACLA_8A069043</name>
</gene>
<dbReference type="Proteomes" id="UP001152795">
    <property type="component" value="Unassembled WGS sequence"/>
</dbReference>
<name>A0A6S7IDS6_PARCT</name>
<keyword evidence="2" id="KW-0472">Membrane</keyword>
<comment type="caution">
    <text evidence="3">The sequence shown here is derived from an EMBL/GenBank/DDBJ whole genome shotgun (WGS) entry which is preliminary data.</text>
</comment>
<reference evidence="3" key="1">
    <citation type="submission" date="2020-04" db="EMBL/GenBank/DDBJ databases">
        <authorList>
            <person name="Alioto T."/>
            <person name="Alioto T."/>
            <person name="Gomez Garrido J."/>
        </authorList>
    </citation>
    <scope>NUCLEOTIDE SEQUENCE</scope>
    <source>
        <strain evidence="3">A484AB</strain>
    </source>
</reference>
<dbReference type="InterPro" id="IPR003961">
    <property type="entry name" value="FN3_dom"/>
</dbReference>